<evidence type="ECO:0000313" key="3">
    <source>
        <dbReference type="Proteomes" id="UP000051861"/>
    </source>
</evidence>
<reference evidence="2 3" key="1">
    <citation type="journal article" date="2015" name="Microbiome">
        <title>Genomic resolution of linkages in carbon, nitrogen, and sulfur cycling among widespread estuary sediment bacteria.</title>
        <authorList>
            <person name="Baker B.J."/>
            <person name="Lazar C.S."/>
            <person name="Teske A.P."/>
            <person name="Dick G.J."/>
        </authorList>
    </citation>
    <scope>NUCLEOTIDE SEQUENCE [LARGE SCALE GENOMIC DNA]</scope>
    <source>
        <strain evidence="2">DG_54_3</strain>
    </source>
</reference>
<evidence type="ECO:0000313" key="2">
    <source>
        <dbReference type="EMBL" id="KPJ68558.1"/>
    </source>
</evidence>
<comment type="caution">
    <text evidence="2">The sequence shown here is derived from an EMBL/GenBank/DDBJ whole genome shotgun (WGS) entry which is preliminary data.</text>
</comment>
<organism evidence="2 3">
    <name type="scientific">candidate division WOR-1 bacterium DG_54_3</name>
    <dbReference type="NCBI Taxonomy" id="1703775"/>
    <lineage>
        <taxon>Bacteria</taxon>
        <taxon>Bacillati</taxon>
        <taxon>Saganbacteria</taxon>
    </lineage>
</organism>
<accession>A0A0S7Y1E5</accession>
<dbReference type="EMBL" id="LIZX01000050">
    <property type="protein sequence ID" value="KPJ68558.1"/>
    <property type="molecule type" value="Genomic_DNA"/>
</dbReference>
<evidence type="ECO:0000256" key="1">
    <source>
        <dbReference type="SAM" id="SignalP"/>
    </source>
</evidence>
<feature type="chain" id="PRO_5006640352" description="DUF3108 domain-containing protein" evidence="1">
    <location>
        <begin position="22"/>
        <end position="254"/>
    </location>
</feature>
<protein>
    <recommendedName>
        <fullName evidence="4">DUF3108 domain-containing protein</fullName>
    </recommendedName>
</protein>
<dbReference type="AlphaFoldDB" id="A0A0S7Y1E5"/>
<evidence type="ECO:0008006" key="4">
    <source>
        <dbReference type="Google" id="ProtNLM"/>
    </source>
</evidence>
<keyword evidence="1" id="KW-0732">Signal</keyword>
<feature type="signal peptide" evidence="1">
    <location>
        <begin position="1"/>
        <end position="21"/>
    </location>
</feature>
<proteinExistence type="predicted"/>
<name>A0A0S7Y1E5_UNCSA</name>
<sequence length="254" mass="29389">MKRILTVLFVLAFVAAGLSQAEVFKIENHRRGLENLKTTEKSSGKDLWQSQNLTQKIKYEGKTYLYIKEEGAGIYGKDKKYKTWFSEAYYTLEGDQAIPYQTNIVFKDREGKVIQTIAKIYDPEKGKAVCRIDGKEQSFEFKKDLIDKELLGTALQNYPFEEKREVVFHLLTNEPTLYKITVKYIKQETLIIGGELVKCHKLEMIPDLGLLNIFGAFVPKTYFWYKIVPPHDFVRYEGLESGLGTPYIVIQSEQ</sequence>
<dbReference type="Proteomes" id="UP000051861">
    <property type="component" value="Unassembled WGS sequence"/>
</dbReference>
<gene>
    <name evidence="2" type="ORF">AMJ44_06315</name>
</gene>